<dbReference type="InterPro" id="IPR001214">
    <property type="entry name" value="SET_dom"/>
</dbReference>
<evidence type="ECO:0000256" key="3">
    <source>
        <dbReference type="ARBA" id="ARBA00022691"/>
    </source>
</evidence>
<reference evidence="5 6" key="1">
    <citation type="submission" date="2017-03" db="EMBL/GenBank/DDBJ databases">
        <title>An alternative strategy for trypanosome survival in the mammalian bloodstream revealed through genome and transcriptome analysis of the ubiquitous bovine parasite Trypanosoma (Megatrypanum) theileri.</title>
        <authorList>
            <person name="Kelly S."/>
            <person name="Ivens A."/>
            <person name="Mott A."/>
            <person name="O'Neill E."/>
            <person name="Emms D."/>
            <person name="Macleod O."/>
            <person name="Voorheis P."/>
            <person name="Matthews J."/>
            <person name="Matthews K."/>
            <person name="Carrington M."/>
        </authorList>
    </citation>
    <scope>NUCLEOTIDE SEQUENCE [LARGE SCALE GENOMIC DNA]</scope>
    <source>
        <strain evidence="5">Edinburgh</strain>
    </source>
</reference>
<dbReference type="GO" id="GO:0008168">
    <property type="term" value="F:methyltransferase activity"/>
    <property type="evidence" value="ECO:0007669"/>
    <property type="project" value="UniProtKB-KW"/>
</dbReference>
<dbReference type="Gene3D" id="2.170.270.10">
    <property type="entry name" value="SET domain"/>
    <property type="match status" value="1"/>
</dbReference>
<accession>A0A1X0P998</accession>
<evidence type="ECO:0000313" key="6">
    <source>
        <dbReference type="Proteomes" id="UP000192257"/>
    </source>
</evidence>
<dbReference type="InterPro" id="IPR011990">
    <property type="entry name" value="TPR-like_helical_dom_sf"/>
</dbReference>
<dbReference type="Proteomes" id="UP000192257">
    <property type="component" value="Unassembled WGS sequence"/>
</dbReference>
<dbReference type="Gene3D" id="1.10.220.160">
    <property type="match status" value="1"/>
</dbReference>
<dbReference type="CDD" id="cd20071">
    <property type="entry name" value="SET_SMYD"/>
    <property type="match status" value="1"/>
</dbReference>
<dbReference type="EMBL" id="NBCO01000001">
    <property type="protein sequence ID" value="ORC93517.1"/>
    <property type="molecule type" value="Genomic_DNA"/>
</dbReference>
<sequence length="672" mass="75872">MSTVDAETAAQAKMRREANANLGPWRNVLLALSKELPLHYSTMPVEGVLACLREKKDPRVITMLDTLKQELGDGVCDTNEEEAEKWKNKGMEAYKNGKLEESVLMFTRGMMYAKEDVTLEMLIYNRSTSFFAQQRILEALIDAHTVMIMRSNNWEALQQRGMCLKKLGFEEEGTKDMEAAANKDIESANGKEVLAKILQSDTLIDSNGKNIHDGSLLFIPGETNTSIPISIESISGVNEKGVVSKTRIESGEILRETPIAHALYDDHWGIRCCYCFRVTRVLYPGITYRKRGKISRGLFCSESCANTSWERYGQYETHNPFFQICPIDALLASRMLRMENKKNVDIHSLRGDFSGELQPAAVIGGFETVVSLIGLVLGALTPEEANRLRLTQRQVILSGLDVRFFTGSQITINTETGEAFMDDSKPILVGKGIYIMTSHFRHSCDPNCFLSFVGNPLDCSLSLTIRAIKSIGNGEELTIAYHNMTTYKAVSALTRQRALVERCGFICHCSACMDNKDERVSLEKKEYYIKAADLYQKGCRLIREGQYEVAATVLSQSYNIAMEHLCPPPRPPQSMIPKTHMALAKAFNHLKNNVKCAEHLEAKVEAEKTLYGENHVEFIDDFIRLAFFEPTEEKRRMYAEKGVELLQRFYAPSKEMNTVITRIQSFVVRKHC</sequence>
<dbReference type="PANTHER" id="PTHR46165:SF2">
    <property type="entry name" value="SET AND MYND DOMAIN-CONTAINING PROTEIN 4"/>
    <property type="match status" value="1"/>
</dbReference>
<dbReference type="Gene3D" id="1.25.40.10">
    <property type="entry name" value="Tetratricopeptide repeat domain"/>
    <property type="match status" value="1"/>
</dbReference>
<dbReference type="STRING" id="67003.A0A1X0P998"/>
<dbReference type="GO" id="GO:0005737">
    <property type="term" value="C:cytoplasm"/>
    <property type="evidence" value="ECO:0007669"/>
    <property type="project" value="TreeGrafter"/>
</dbReference>
<keyword evidence="6" id="KW-1185">Reference proteome</keyword>
<dbReference type="AlphaFoldDB" id="A0A1X0P998"/>
<dbReference type="VEuPathDB" id="TriTrypDB:TM35_000013940"/>
<gene>
    <name evidence="5" type="ORF">TM35_000013940</name>
</gene>
<feature type="domain" description="SET" evidence="4">
    <location>
        <begin position="225"/>
        <end position="482"/>
    </location>
</feature>
<keyword evidence="1" id="KW-0489">Methyltransferase</keyword>
<dbReference type="PANTHER" id="PTHR46165">
    <property type="entry name" value="SET AND MYND DOMAIN-CONTAINING PROTEIN 4"/>
    <property type="match status" value="1"/>
</dbReference>
<dbReference type="GO" id="GO:0042826">
    <property type="term" value="F:histone deacetylase binding"/>
    <property type="evidence" value="ECO:0007669"/>
    <property type="project" value="TreeGrafter"/>
</dbReference>
<evidence type="ECO:0000256" key="1">
    <source>
        <dbReference type="ARBA" id="ARBA00022603"/>
    </source>
</evidence>
<dbReference type="Gene3D" id="6.10.140.2220">
    <property type="match status" value="1"/>
</dbReference>
<evidence type="ECO:0000313" key="5">
    <source>
        <dbReference type="EMBL" id="ORC93517.1"/>
    </source>
</evidence>
<dbReference type="GeneID" id="39980855"/>
<dbReference type="Pfam" id="PF00856">
    <property type="entry name" value="SET"/>
    <property type="match status" value="1"/>
</dbReference>
<dbReference type="PROSITE" id="PS50280">
    <property type="entry name" value="SET"/>
    <property type="match status" value="1"/>
</dbReference>
<dbReference type="InterPro" id="IPR052097">
    <property type="entry name" value="SET-MYND_domain_protein"/>
</dbReference>
<dbReference type="GO" id="GO:0005634">
    <property type="term" value="C:nucleus"/>
    <property type="evidence" value="ECO:0007669"/>
    <property type="project" value="TreeGrafter"/>
</dbReference>
<organism evidence="5 6">
    <name type="scientific">Trypanosoma theileri</name>
    <dbReference type="NCBI Taxonomy" id="67003"/>
    <lineage>
        <taxon>Eukaryota</taxon>
        <taxon>Discoba</taxon>
        <taxon>Euglenozoa</taxon>
        <taxon>Kinetoplastea</taxon>
        <taxon>Metakinetoplastina</taxon>
        <taxon>Trypanosomatida</taxon>
        <taxon>Trypanosomatidae</taxon>
        <taxon>Trypanosoma</taxon>
    </lineage>
</organism>
<dbReference type="SUPFAM" id="SSF82199">
    <property type="entry name" value="SET domain"/>
    <property type="match status" value="1"/>
</dbReference>
<keyword evidence="2" id="KW-0808">Transferase</keyword>
<name>A0A1X0P998_9TRYP</name>
<proteinExistence type="predicted"/>
<dbReference type="SUPFAM" id="SSF48452">
    <property type="entry name" value="TPR-like"/>
    <property type="match status" value="1"/>
</dbReference>
<evidence type="ECO:0000259" key="4">
    <source>
        <dbReference type="PROSITE" id="PS50280"/>
    </source>
</evidence>
<dbReference type="OrthoDB" id="62495at2759"/>
<dbReference type="RefSeq" id="XP_028887583.1">
    <property type="nucleotide sequence ID" value="XM_029021075.1"/>
</dbReference>
<keyword evidence="3" id="KW-0949">S-adenosyl-L-methionine</keyword>
<dbReference type="GO" id="GO:0032259">
    <property type="term" value="P:methylation"/>
    <property type="evidence" value="ECO:0007669"/>
    <property type="project" value="UniProtKB-KW"/>
</dbReference>
<dbReference type="InterPro" id="IPR046341">
    <property type="entry name" value="SET_dom_sf"/>
</dbReference>
<evidence type="ECO:0000256" key="2">
    <source>
        <dbReference type="ARBA" id="ARBA00022679"/>
    </source>
</evidence>
<protein>
    <submittedName>
        <fullName evidence="5">SET and MYND domain-containing protein</fullName>
    </submittedName>
</protein>
<comment type="caution">
    <text evidence="5">The sequence shown here is derived from an EMBL/GenBank/DDBJ whole genome shotgun (WGS) entry which is preliminary data.</text>
</comment>